<organism evidence="2 3">
    <name type="scientific">Streptomyces synnematoformans</name>
    <dbReference type="NCBI Taxonomy" id="415721"/>
    <lineage>
        <taxon>Bacteria</taxon>
        <taxon>Bacillati</taxon>
        <taxon>Actinomycetota</taxon>
        <taxon>Actinomycetes</taxon>
        <taxon>Kitasatosporales</taxon>
        <taxon>Streptomycetaceae</taxon>
        <taxon>Streptomyces</taxon>
    </lineage>
</organism>
<name>A0ABN2XWH2_9ACTN</name>
<dbReference type="SMART" id="SM00849">
    <property type="entry name" value="Lactamase_B"/>
    <property type="match status" value="1"/>
</dbReference>
<dbReference type="Pfam" id="PF12706">
    <property type="entry name" value="Lactamase_B_2"/>
    <property type="match status" value="1"/>
</dbReference>
<dbReference type="PANTHER" id="PTHR46018">
    <property type="entry name" value="ZINC PHOSPHODIESTERASE ELAC PROTEIN 1"/>
    <property type="match status" value="1"/>
</dbReference>
<dbReference type="Proteomes" id="UP001500443">
    <property type="component" value="Unassembled WGS sequence"/>
</dbReference>
<dbReference type="RefSeq" id="WP_344289387.1">
    <property type="nucleotide sequence ID" value="NZ_BAAAPF010000038.1"/>
</dbReference>
<dbReference type="PANTHER" id="PTHR46018:SF4">
    <property type="entry name" value="METALLO-HYDROLASE YHFI-RELATED"/>
    <property type="match status" value="1"/>
</dbReference>
<dbReference type="InterPro" id="IPR036866">
    <property type="entry name" value="RibonucZ/Hydroxyglut_hydro"/>
</dbReference>
<dbReference type="Gene3D" id="3.60.15.10">
    <property type="entry name" value="Ribonuclease Z/Hydroxyacylglutathione hydrolase-like"/>
    <property type="match status" value="1"/>
</dbReference>
<reference evidence="2 3" key="1">
    <citation type="journal article" date="2019" name="Int. J. Syst. Evol. Microbiol.">
        <title>The Global Catalogue of Microorganisms (GCM) 10K type strain sequencing project: providing services to taxonomists for standard genome sequencing and annotation.</title>
        <authorList>
            <consortium name="The Broad Institute Genomics Platform"/>
            <consortium name="The Broad Institute Genome Sequencing Center for Infectious Disease"/>
            <person name="Wu L."/>
            <person name="Ma J."/>
        </authorList>
    </citation>
    <scope>NUCLEOTIDE SEQUENCE [LARGE SCALE GENOMIC DNA]</scope>
    <source>
        <strain evidence="2 3">JCM 15481</strain>
    </source>
</reference>
<gene>
    <name evidence="2" type="ORF">GCM10009802_19200</name>
</gene>
<keyword evidence="3" id="KW-1185">Reference proteome</keyword>
<evidence type="ECO:0000313" key="3">
    <source>
        <dbReference type="Proteomes" id="UP001500443"/>
    </source>
</evidence>
<feature type="domain" description="Metallo-beta-lactamase" evidence="1">
    <location>
        <begin position="18"/>
        <end position="215"/>
    </location>
</feature>
<sequence>MKLTVLGGCGAWPTADAACSGYLVEHDGHRLLLDPGYAVMPRLLRHLRPGDVDAVVVTHGHPDHCADLNPLLRARALADAPAPPLPLYAPAGALDAVLALDRPGMLRGAYELHAFDPATEPEFTSGPFRIGTRELPHHVPNAGLRLTAAGRVLAYTGDTGPSPALAELADAADLFLAEATYPEEVPAEDAPYLSSARQAGGHAARVGTGRLLLTHLWPGGDTRAAISAARRGFGGEVGVARPGTTVDVGVSAGAGTGTG</sequence>
<protein>
    <submittedName>
        <fullName evidence="2">MBL fold metallo-hydrolase</fullName>
    </submittedName>
</protein>
<comment type="caution">
    <text evidence="2">The sequence shown here is derived from an EMBL/GenBank/DDBJ whole genome shotgun (WGS) entry which is preliminary data.</text>
</comment>
<accession>A0ABN2XWH2</accession>
<dbReference type="InterPro" id="IPR001279">
    <property type="entry name" value="Metallo-B-lactamas"/>
</dbReference>
<proteinExistence type="predicted"/>
<dbReference type="SUPFAM" id="SSF56281">
    <property type="entry name" value="Metallo-hydrolase/oxidoreductase"/>
    <property type="match status" value="1"/>
</dbReference>
<dbReference type="EMBL" id="BAAAPF010000038">
    <property type="protein sequence ID" value="GAA2117869.1"/>
    <property type="molecule type" value="Genomic_DNA"/>
</dbReference>
<evidence type="ECO:0000259" key="1">
    <source>
        <dbReference type="SMART" id="SM00849"/>
    </source>
</evidence>
<evidence type="ECO:0000313" key="2">
    <source>
        <dbReference type="EMBL" id="GAA2117869.1"/>
    </source>
</evidence>